<dbReference type="PROSITE" id="PS51755">
    <property type="entry name" value="OMPR_PHOB"/>
    <property type="match status" value="1"/>
</dbReference>
<dbReference type="Proteomes" id="UP000618986">
    <property type="component" value="Unassembled WGS sequence"/>
</dbReference>
<dbReference type="GeneID" id="300295208"/>
<dbReference type="Pfam" id="PF13424">
    <property type="entry name" value="TPR_12"/>
    <property type="match status" value="3"/>
</dbReference>
<dbReference type="SUPFAM" id="SSF52540">
    <property type="entry name" value="P-loop containing nucleoside triphosphate hydrolases"/>
    <property type="match status" value="1"/>
</dbReference>
<keyword evidence="3" id="KW-0802">TPR repeat</keyword>
<comment type="similarity">
    <text evidence="1">Belongs to the AfsR/DnrI/RedD regulatory family.</text>
</comment>
<feature type="repeat" description="TPR" evidence="3">
    <location>
        <begin position="919"/>
        <end position="952"/>
    </location>
</feature>
<dbReference type="PANTHER" id="PTHR47691">
    <property type="entry name" value="REGULATOR-RELATED"/>
    <property type="match status" value="1"/>
</dbReference>
<comment type="caution">
    <text evidence="6">The sequence shown here is derived from an EMBL/GenBank/DDBJ whole genome shotgun (WGS) entry which is preliminary data.</text>
</comment>
<dbReference type="SUPFAM" id="SSF46894">
    <property type="entry name" value="C-terminal effector domain of the bipartite response regulators"/>
    <property type="match status" value="1"/>
</dbReference>
<dbReference type="Pfam" id="PF00486">
    <property type="entry name" value="Trans_reg_C"/>
    <property type="match status" value="1"/>
</dbReference>
<evidence type="ECO:0000256" key="3">
    <source>
        <dbReference type="PROSITE-ProRule" id="PRU00339"/>
    </source>
</evidence>
<name>A0ABR6MHI9_MICEC</name>
<dbReference type="EMBL" id="JACHJC010000001">
    <property type="protein sequence ID" value="MBB5114833.1"/>
    <property type="molecule type" value="Genomic_DNA"/>
</dbReference>
<dbReference type="GO" id="GO:0003677">
    <property type="term" value="F:DNA binding"/>
    <property type="evidence" value="ECO:0007669"/>
    <property type="project" value="UniProtKB-KW"/>
</dbReference>
<feature type="repeat" description="TPR" evidence="3">
    <location>
        <begin position="839"/>
        <end position="872"/>
    </location>
</feature>
<dbReference type="InterPro" id="IPR011990">
    <property type="entry name" value="TPR-like_helical_dom_sf"/>
</dbReference>
<dbReference type="Gene3D" id="1.25.40.10">
    <property type="entry name" value="Tetratricopeptide repeat domain"/>
    <property type="match status" value="3"/>
</dbReference>
<dbReference type="InterPro" id="IPR005158">
    <property type="entry name" value="BTAD"/>
</dbReference>
<dbReference type="InterPro" id="IPR019734">
    <property type="entry name" value="TPR_rpt"/>
</dbReference>
<keyword evidence="2 4" id="KW-0238">DNA-binding</keyword>
<reference evidence="6 7" key="1">
    <citation type="submission" date="2020-08" db="EMBL/GenBank/DDBJ databases">
        <title>Sequencing the genomes of 1000 actinobacteria strains.</title>
        <authorList>
            <person name="Klenk H.-P."/>
        </authorList>
    </citation>
    <scope>NUCLEOTIDE SEQUENCE [LARGE SCALE GENOMIC DNA]</scope>
    <source>
        <strain evidence="6 7">DSM 43036</strain>
    </source>
</reference>
<gene>
    <name evidence="6" type="ORF">FHU28_004672</name>
</gene>
<evidence type="ECO:0000259" key="5">
    <source>
        <dbReference type="PROSITE" id="PS51755"/>
    </source>
</evidence>
<dbReference type="RefSeq" id="WP_184686609.1">
    <property type="nucleotide sequence ID" value="NZ_JACHJC010000001.1"/>
</dbReference>
<dbReference type="InterPro" id="IPR016032">
    <property type="entry name" value="Sig_transdc_resp-reg_C-effctor"/>
</dbReference>
<evidence type="ECO:0000256" key="4">
    <source>
        <dbReference type="PROSITE-ProRule" id="PRU01091"/>
    </source>
</evidence>
<dbReference type="Gene3D" id="1.10.10.10">
    <property type="entry name" value="Winged helix-like DNA-binding domain superfamily/Winged helix DNA-binding domain"/>
    <property type="match status" value="1"/>
</dbReference>
<dbReference type="InterPro" id="IPR041664">
    <property type="entry name" value="AAA_16"/>
</dbReference>
<dbReference type="CDD" id="cd15831">
    <property type="entry name" value="BTAD"/>
    <property type="match status" value="1"/>
</dbReference>
<proteinExistence type="inferred from homology"/>
<feature type="DNA-binding region" description="OmpR/PhoB-type" evidence="4">
    <location>
        <begin position="1"/>
        <end position="92"/>
    </location>
</feature>
<dbReference type="Pfam" id="PF13191">
    <property type="entry name" value="AAA_16"/>
    <property type="match status" value="1"/>
</dbReference>
<keyword evidence="7" id="KW-1185">Reference proteome</keyword>
<evidence type="ECO:0000256" key="2">
    <source>
        <dbReference type="ARBA" id="ARBA00023125"/>
    </source>
</evidence>
<dbReference type="InterPro" id="IPR036388">
    <property type="entry name" value="WH-like_DNA-bd_sf"/>
</dbReference>
<dbReference type="Pfam" id="PF03704">
    <property type="entry name" value="BTAD"/>
    <property type="match status" value="1"/>
</dbReference>
<dbReference type="PROSITE" id="PS50005">
    <property type="entry name" value="TPR"/>
    <property type="match status" value="2"/>
</dbReference>
<evidence type="ECO:0000313" key="7">
    <source>
        <dbReference type="Proteomes" id="UP000618986"/>
    </source>
</evidence>
<protein>
    <submittedName>
        <fullName evidence="6">DNA-binding SARP family transcriptional activator/Flp pilus assembly protein TadD</fullName>
    </submittedName>
</protein>
<dbReference type="SMART" id="SM00028">
    <property type="entry name" value="TPR"/>
    <property type="match status" value="7"/>
</dbReference>
<accession>A0ABR6MHI9</accession>
<dbReference type="PRINTS" id="PR00364">
    <property type="entry name" value="DISEASERSIST"/>
</dbReference>
<dbReference type="InterPro" id="IPR001867">
    <property type="entry name" value="OmpR/PhoB-type_DNA-bd"/>
</dbReference>
<evidence type="ECO:0000256" key="1">
    <source>
        <dbReference type="ARBA" id="ARBA00005820"/>
    </source>
</evidence>
<evidence type="ECO:0000313" key="6">
    <source>
        <dbReference type="EMBL" id="MBB5114833.1"/>
    </source>
</evidence>
<feature type="domain" description="OmpR/PhoB-type" evidence="5">
    <location>
        <begin position="1"/>
        <end position="92"/>
    </location>
</feature>
<dbReference type="SUPFAM" id="SSF48452">
    <property type="entry name" value="TPR-like"/>
    <property type="match status" value="3"/>
</dbReference>
<dbReference type="SMART" id="SM00862">
    <property type="entry name" value="Trans_reg_C"/>
    <property type="match status" value="1"/>
</dbReference>
<dbReference type="SMART" id="SM01043">
    <property type="entry name" value="BTAD"/>
    <property type="match status" value="1"/>
</dbReference>
<organism evidence="6 7">
    <name type="scientific">Micromonospora echinospora</name>
    <name type="common">Micromonospora purpurea</name>
    <dbReference type="NCBI Taxonomy" id="1877"/>
    <lineage>
        <taxon>Bacteria</taxon>
        <taxon>Bacillati</taxon>
        <taxon>Actinomycetota</taxon>
        <taxon>Actinomycetes</taxon>
        <taxon>Micromonosporales</taxon>
        <taxon>Micromonosporaceae</taxon>
        <taxon>Micromonospora</taxon>
    </lineage>
</organism>
<dbReference type="Gene3D" id="3.40.50.300">
    <property type="entry name" value="P-loop containing nucleotide triphosphate hydrolases"/>
    <property type="match status" value="1"/>
</dbReference>
<dbReference type="InterPro" id="IPR027417">
    <property type="entry name" value="P-loop_NTPase"/>
</dbReference>
<sequence>MDLRLLGAVEIWGPSGLVDTGPARQRTVLAALAFDAGNVVDADLLIDRVWGDRPPDRARATLHSYLARLRRILLVAGGARLVRRSAGYLLDGDPELVDLHRFRRLVTRARVHQHSDAQRARLFREALQLWRGTALAGLNSSWAAQVRGVLRREYQDATLAWAEVELRAGNAADTVGRVTHLLAADPYAEPVAAMLMRLHYSLGRTADALNLYATVKSRLAEELGADPSQELQAVHQLVLRGDASPAAPWPAGPAVGPTLLPLDTYGFVGRKEPLDRLDEALTRAGRQSTAVPLCLVTGPPGVGKTALAVHWAHRVRDRFPGGQIYVNLRGFHPSGTPVSTSEALHILLTAIGVPPARIPADPDAQAALYRTVLADRRVLVLLDNARDADQVRPLLPAAPGSLALITSRHELASLVAIEAAHPVPVGLLTSDEARALLAERLGTDRTAAEPDAVNMVVDRCARLPLALAIAAARAATRPGVPLADLAADLASDDVTGSVTGPGRLDTLSTGEPGADIRAVFACSYDALRPDTARLFRLLGLHPGADLRTPAAASLAGLPIAQTAPLLAELMRAHLIEEPARGRYSCHDLLRAYAADRTADEDSVPARRDAITRLFDHFLHNAEYAVGVLFPAEQKSPSRTSAPAITFDGPAAARAWLDAERANIAALACHEEVHDWPGRTTALVTTLYRYLDSGHCTDALLLHTRAYDAARHAGDHAAEARAHNDIGQAYRRSGRFGHALSRHRQALSLFQRVGDRAGEARTLGHLGVTQWRLGDYPQCRQFHQASLDLYREIGDRLGEANQLNVFGFGHRQLGQYAKAVELHLQALALFRELDDRLDEADTLNHLGTSYQQQGRFPEAVDCIGRAIEVFRELGYQPGEVHALNNLGHTLLRSGQHRAACEHHRRALSLAREIGERVYEAEALNGLGMALLAVGDIETARARLHAALSLAERTGDRREQANAHDGLAHICRHVGDVGQARRHWEAALAVYAELGLPEADRIADQINEL</sequence>
<dbReference type="PANTHER" id="PTHR47691:SF3">
    <property type="entry name" value="HTH-TYPE TRANSCRIPTIONAL REGULATOR RV0890C-RELATED"/>
    <property type="match status" value="1"/>
</dbReference>